<evidence type="ECO:0000313" key="2">
    <source>
        <dbReference type="Proteomes" id="UP000518892"/>
    </source>
</evidence>
<protein>
    <submittedName>
        <fullName evidence="1">Uncharacterized protein</fullName>
    </submittedName>
</protein>
<name>A0A7W5ET27_9GAMM</name>
<dbReference type="EMBL" id="JACHXR010000004">
    <property type="protein sequence ID" value="MBB3230959.1"/>
    <property type="molecule type" value="Genomic_DNA"/>
</dbReference>
<sequence length="210" mass="23627">MNISCRPIPAHCLPPPSGTDPIYLESLIHNAVEQMLLAHGDDGRLPYLGYIEEVEVKLNQLTGGIDMQANKQEIASFNIPIKGMERFKPPYLKNCPWPEATLTTFFRDKGQLHWQHNKGPTNTVYFVQRGDGVIRVVPAGPESNIRPILSPHLDPRVQAEVIECQVPAQEVRFYVEQPLAFIGANHPRHETRVSALGIVAERLQTKETDH</sequence>
<dbReference type="AlphaFoldDB" id="A0A7W5ET27"/>
<proteinExistence type="predicted"/>
<evidence type="ECO:0000313" key="1">
    <source>
        <dbReference type="EMBL" id="MBB3230959.1"/>
    </source>
</evidence>
<dbReference type="Proteomes" id="UP000518892">
    <property type="component" value="Unassembled WGS sequence"/>
</dbReference>
<organism evidence="1 2">
    <name type="scientific">Halomonas stenophila</name>
    <dbReference type="NCBI Taxonomy" id="795312"/>
    <lineage>
        <taxon>Bacteria</taxon>
        <taxon>Pseudomonadati</taxon>
        <taxon>Pseudomonadota</taxon>
        <taxon>Gammaproteobacteria</taxon>
        <taxon>Oceanospirillales</taxon>
        <taxon>Halomonadaceae</taxon>
        <taxon>Halomonas</taxon>
    </lineage>
</organism>
<dbReference type="RefSeq" id="WP_183383460.1">
    <property type="nucleotide sequence ID" value="NZ_JACHXR010000004.1"/>
</dbReference>
<comment type="caution">
    <text evidence="1">The sequence shown here is derived from an EMBL/GenBank/DDBJ whole genome shotgun (WGS) entry which is preliminary data.</text>
</comment>
<accession>A0A7W5ET27</accession>
<gene>
    <name evidence="1" type="ORF">FHR97_001811</name>
</gene>
<keyword evidence="2" id="KW-1185">Reference proteome</keyword>
<reference evidence="1 2" key="1">
    <citation type="submission" date="2020-08" db="EMBL/GenBank/DDBJ databases">
        <title>Genomic Encyclopedia of Type Strains, Phase III (KMG-III): the genomes of soil and plant-associated and newly described type strains.</title>
        <authorList>
            <person name="Whitman W."/>
        </authorList>
    </citation>
    <scope>NUCLEOTIDE SEQUENCE [LARGE SCALE GENOMIC DNA]</scope>
    <source>
        <strain evidence="1 2">CECT 7744</strain>
    </source>
</reference>